<dbReference type="AlphaFoldDB" id="A0A061SB44"/>
<accession>A0A061SB44</accession>
<proteinExistence type="predicted"/>
<feature type="non-terminal residue" evidence="1">
    <location>
        <position position="63"/>
    </location>
</feature>
<evidence type="ECO:0000313" key="1">
    <source>
        <dbReference type="EMBL" id="JAC80254.1"/>
    </source>
</evidence>
<dbReference type="EMBL" id="GBEZ01005013">
    <property type="protein sequence ID" value="JAC80254.1"/>
    <property type="molecule type" value="Transcribed_RNA"/>
</dbReference>
<reference evidence="1" key="1">
    <citation type="submission" date="2014-05" db="EMBL/GenBank/DDBJ databases">
        <title>The transcriptome of the halophilic microalga Tetraselmis sp. GSL018 isolated from the Great Salt Lake, Utah.</title>
        <authorList>
            <person name="Jinkerson R.E."/>
            <person name="D'Adamo S."/>
            <person name="Posewitz M.C."/>
        </authorList>
    </citation>
    <scope>NUCLEOTIDE SEQUENCE</scope>
    <source>
        <strain evidence="1">GSL018</strain>
    </source>
</reference>
<gene>
    <name evidence="1" type="ORF">TSPGSL018_10702</name>
</gene>
<name>A0A061SB44_9CHLO</name>
<sequence length="63" mass="6681">MSFTSSDESEDAESYVLHDAAEAGDIEKLTNALSISAAAASDNDANSDLQINLNLRDHHNCTA</sequence>
<protein>
    <submittedName>
        <fullName evidence="1">Uncharacterized protein</fullName>
    </submittedName>
</protein>
<organism evidence="1">
    <name type="scientific">Tetraselmis sp. GSL018</name>
    <dbReference type="NCBI Taxonomy" id="582737"/>
    <lineage>
        <taxon>Eukaryota</taxon>
        <taxon>Viridiplantae</taxon>
        <taxon>Chlorophyta</taxon>
        <taxon>core chlorophytes</taxon>
        <taxon>Chlorodendrophyceae</taxon>
        <taxon>Chlorodendrales</taxon>
        <taxon>Chlorodendraceae</taxon>
        <taxon>Tetraselmis</taxon>
    </lineage>
</organism>